<reference evidence="2 3" key="1">
    <citation type="submission" date="2022-08" db="EMBL/GenBank/DDBJ databases">
        <title>Paenibacillus endoradicis sp. nov., Paenibacillus radicibacter sp. nov and Paenibacillus pararadicis sp. nov., three cold-adapted plant growth-promoting bacteria isolated from root of Larix gmelinii in Great Khingan.</title>
        <authorList>
            <person name="Xue H."/>
        </authorList>
    </citation>
    <scope>NUCLEOTIDE SEQUENCE [LARGE SCALE GENOMIC DNA]</scope>
    <source>
        <strain evidence="2 3">N5-1-1-5</strain>
    </source>
</reference>
<protein>
    <submittedName>
        <fullName evidence="2">GDSL-type esterase/lipase family protein</fullName>
    </submittedName>
</protein>
<dbReference type="Pfam" id="PF13472">
    <property type="entry name" value="Lipase_GDSL_2"/>
    <property type="match status" value="1"/>
</dbReference>
<name>A0ABT1YJS5_9BACL</name>
<comment type="caution">
    <text evidence="2">The sequence shown here is derived from an EMBL/GenBank/DDBJ whole genome shotgun (WGS) entry which is preliminary data.</text>
</comment>
<dbReference type="EMBL" id="JANQBD010000014">
    <property type="protein sequence ID" value="MCR8633414.1"/>
    <property type="molecule type" value="Genomic_DNA"/>
</dbReference>
<dbReference type="RefSeq" id="WP_258214988.1">
    <property type="nucleotide sequence ID" value="NZ_JANQBD010000014.1"/>
</dbReference>
<keyword evidence="3" id="KW-1185">Reference proteome</keyword>
<accession>A0ABT1YJS5</accession>
<dbReference type="InterPro" id="IPR036514">
    <property type="entry name" value="SGNH_hydro_sf"/>
</dbReference>
<proteinExistence type="predicted"/>
<dbReference type="Proteomes" id="UP001300012">
    <property type="component" value="Unassembled WGS sequence"/>
</dbReference>
<dbReference type="SUPFAM" id="SSF52266">
    <property type="entry name" value="SGNH hydrolase"/>
    <property type="match status" value="1"/>
</dbReference>
<organism evidence="2 3">
    <name type="scientific">Paenibacillus radicis</name>
    <name type="common">ex Xue et al. 2023</name>
    <dbReference type="NCBI Taxonomy" id="2972489"/>
    <lineage>
        <taxon>Bacteria</taxon>
        <taxon>Bacillati</taxon>
        <taxon>Bacillota</taxon>
        <taxon>Bacilli</taxon>
        <taxon>Bacillales</taxon>
        <taxon>Paenibacillaceae</taxon>
        <taxon>Paenibacillus</taxon>
    </lineage>
</organism>
<sequence>MQHKDVYFHNVTELEQRPHLPGLRLHRFPRLVRHSLTEKGRTKAVQSNGCELRFVTEAKYVQVVLASQDTNGKVLVFKGDFFHSSHQLEAGVVTTIQLEEPERFAQVFPDKLNNRAFSSKVWRIFFERFSAVFYDIDAFGFEVRPPHKHEMPQLTLLAYGSSITQGAGALSHYNGYVQQAARRLEIDALNLGLSGSCFCERELSDHIAERNDWDMVYLEIGVNMRAVVPVEEFERRSSYLLDRIIERQPEKPVFLTYIYPNRATYFSDYSHALSEAERRYNEVLEKYTTNRNHPFLHFLDGNKIMDDFTSLTSDLIHPSDYGHIRMGEMLAGLMLPTVNKLRESLLKHAVHLGQK</sequence>
<evidence type="ECO:0000313" key="2">
    <source>
        <dbReference type="EMBL" id="MCR8633414.1"/>
    </source>
</evidence>
<evidence type="ECO:0000313" key="3">
    <source>
        <dbReference type="Proteomes" id="UP001300012"/>
    </source>
</evidence>
<evidence type="ECO:0000259" key="1">
    <source>
        <dbReference type="Pfam" id="PF13472"/>
    </source>
</evidence>
<dbReference type="InterPro" id="IPR013830">
    <property type="entry name" value="SGNH_hydro"/>
</dbReference>
<gene>
    <name evidence="2" type="ORF">NV381_19720</name>
</gene>
<dbReference type="Gene3D" id="3.40.50.1110">
    <property type="entry name" value="SGNH hydrolase"/>
    <property type="match status" value="1"/>
</dbReference>
<feature type="domain" description="SGNH hydrolase-type esterase" evidence="1">
    <location>
        <begin position="158"/>
        <end position="323"/>
    </location>
</feature>